<dbReference type="EMBL" id="JAAARO010000022">
    <property type="protein sequence ID" value="KAF5727528.1"/>
    <property type="molecule type" value="Genomic_DNA"/>
</dbReference>
<sequence>MEDQRLQLVTIRPLSDCEALLSNRLQIDDLYSSDEREDGMGHIFDCLQFLVTQLSQVQVAVAVAGAGEEDYGWEGRTWFQMAENYGWGKGNYGNGLEKAIPSCYFKDMLSVTELDVLKLKSVHCVFFAGLSRPTAMPPITEDQFIFLGKYEAMGFSSTNSTTDKRSLTTDKGFGACISFPSRVNSSADYRWCHRSSDPEFLKAEEVR</sequence>
<reference evidence="1 2" key="1">
    <citation type="journal article" date="2020" name="Nat. Commun.">
        <title>Genome of Tripterygium wilfordii and identification of cytochrome P450 involved in triptolide biosynthesis.</title>
        <authorList>
            <person name="Tu L."/>
            <person name="Su P."/>
            <person name="Zhang Z."/>
            <person name="Gao L."/>
            <person name="Wang J."/>
            <person name="Hu T."/>
            <person name="Zhou J."/>
            <person name="Zhang Y."/>
            <person name="Zhao Y."/>
            <person name="Liu Y."/>
            <person name="Song Y."/>
            <person name="Tong Y."/>
            <person name="Lu Y."/>
            <person name="Yang J."/>
            <person name="Xu C."/>
            <person name="Jia M."/>
            <person name="Peters R.J."/>
            <person name="Huang L."/>
            <person name="Gao W."/>
        </authorList>
    </citation>
    <scope>NUCLEOTIDE SEQUENCE [LARGE SCALE GENOMIC DNA]</scope>
    <source>
        <strain evidence="2">cv. XIE 37</strain>
        <tissue evidence="1">Leaf</tissue>
    </source>
</reference>
<organism evidence="1 2">
    <name type="scientific">Tripterygium wilfordii</name>
    <name type="common">Thunder God vine</name>
    <dbReference type="NCBI Taxonomy" id="458696"/>
    <lineage>
        <taxon>Eukaryota</taxon>
        <taxon>Viridiplantae</taxon>
        <taxon>Streptophyta</taxon>
        <taxon>Embryophyta</taxon>
        <taxon>Tracheophyta</taxon>
        <taxon>Spermatophyta</taxon>
        <taxon>Magnoliopsida</taxon>
        <taxon>eudicotyledons</taxon>
        <taxon>Gunneridae</taxon>
        <taxon>Pentapetalae</taxon>
        <taxon>rosids</taxon>
        <taxon>fabids</taxon>
        <taxon>Celastrales</taxon>
        <taxon>Celastraceae</taxon>
        <taxon>Tripterygium</taxon>
    </lineage>
</organism>
<dbReference type="InParanoid" id="A0A7J7C0A4"/>
<evidence type="ECO:0000313" key="1">
    <source>
        <dbReference type="EMBL" id="KAF5727528.1"/>
    </source>
</evidence>
<dbReference type="AlphaFoldDB" id="A0A7J7C0A4"/>
<proteinExistence type="predicted"/>
<accession>A0A7J7C0A4</accession>
<dbReference type="Proteomes" id="UP000593562">
    <property type="component" value="Unassembled WGS sequence"/>
</dbReference>
<gene>
    <name evidence="1" type="ORF">HS088_TW22G01223</name>
</gene>
<name>A0A7J7C0A4_TRIWF</name>
<comment type="caution">
    <text evidence="1">The sequence shown here is derived from an EMBL/GenBank/DDBJ whole genome shotgun (WGS) entry which is preliminary data.</text>
</comment>
<evidence type="ECO:0000313" key="2">
    <source>
        <dbReference type="Proteomes" id="UP000593562"/>
    </source>
</evidence>
<keyword evidence="2" id="KW-1185">Reference proteome</keyword>
<protein>
    <submittedName>
        <fullName evidence="1">Uncharacterized protein</fullName>
    </submittedName>
</protein>